<name>A0A7J4XLV1_9BACE</name>
<accession>A0A7J4XLV1</accession>
<proteinExistence type="predicted"/>
<organism evidence="2 3">
    <name type="scientific">Bacteroides salyersiae</name>
    <dbReference type="NCBI Taxonomy" id="291644"/>
    <lineage>
        <taxon>Bacteria</taxon>
        <taxon>Pseudomonadati</taxon>
        <taxon>Bacteroidota</taxon>
        <taxon>Bacteroidia</taxon>
        <taxon>Bacteroidales</taxon>
        <taxon>Bacteroidaceae</taxon>
        <taxon>Bacteroides</taxon>
    </lineage>
</organism>
<gene>
    <name evidence="2" type="ORF">F3F73_05840</name>
</gene>
<keyword evidence="1" id="KW-0472">Membrane</keyword>
<dbReference type="RefSeq" id="WP_130058427.1">
    <property type="nucleotide sequence ID" value="NZ_RCXT01000003.1"/>
</dbReference>
<protein>
    <submittedName>
        <fullName evidence="2">Uncharacterized protein</fullName>
    </submittedName>
</protein>
<feature type="transmembrane region" description="Helical" evidence="1">
    <location>
        <begin position="12"/>
        <end position="30"/>
    </location>
</feature>
<evidence type="ECO:0000256" key="1">
    <source>
        <dbReference type="SAM" id="Phobius"/>
    </source>
</evidence>
<evidence type="ECO:0000313" key="3">
    <source>
        <dbReference type="Proteomes" id="UP000422221"/>
    </source>
</evidence>
<dbReference type="EMBL" id="VWMK01000004">
    <property type="protein sequence ID" value="KAA3767914.1"/>
    <property type="molecule type" value="Genomic_DNA"/>
</dbReference>
<reference evidence="2 3" key="1">
    <citation type="journal article" date="2019" name="Nat. Med.">
        <title>A library of human gut bacterial isolates paired with longitudinal multiomics data enables mechanistic microbiome research.</title>
        <authorList>
            <person name="Poyet M."/>
            <person name="Groussin M."/>
            <person name="Gibbons S.M."/>
            <person name="Avila-Pacheco J."/>
            <person name="Jiang X."/>
            <person name="Kearney S.M."/>
            <person name="Perrotta A.R."/>
            <person name="Berdy B."/>
            <person name="Zhao S."/>
            <person name="Lieberman T.D."/>
            <person name="Swanson P.K."/>
            <person name="Smith M."/>
            <person name="Roesemann S."/>
            <person name="Alexander J.E."/>
            <person name="Rich S.A."/>
            <person name="Livny J."/>
            <person name="Vlamakis H."/>
            <person name="Clish C."/>
            <person name="Bullock K."/>
            <person name="Deik A."/>
            <person name="Scott J."/>
            <person name="Pierce K.A."/>
            <person name="Xavier R.J."/>
            <person name="Alm E.J."/>
        </authorList>
    </citation>
    <scope>NUCLEOTIDE SEQUENCE [LARGE SCALE GENOMIC DNA]</scope>
    <source>
        <strain evidence="2 3">BIOML-A10</strain>
    </source>
</reference>
<dbReference type="Proteomes" id="UP000422221">
    <property type="component" value="Unassembled WGS sequence"/>
</dbReference>
<sequence>MKESEIKLIVLTRLAPYLFVGLIVFIGVIVTCTDNTNPMDNSINKQIEYVKQLEVLDKNGNGFRVTYVTIDAVTKPRLEEIQSRSHLRVAFLRLRREAPVHFGGSLLNTDIHDFARFARQYDCDEQIKIHCIFVHGIDKMNHYIGENPLIKNSARWMNVNTEQGNQWINRGDVYASAKGKVNYYRYWKCQVPYCISETDEHYSHFSEDNRLR</sequence>
<keyword evidence="1" id="KW-1133">Transmembrane helix</keyword>
<dbReference type="AlphaFoldDB" id="A0A7J4XLV1"/>
<evidence type="ECO:0000313" key="2">
    <source>
        <dbReference type="EMBL" id="KAA3767914.1"/>
    </source>
</evidence>
<comment type="caution">
    <text evidence="2">The sequence shown here is derived from an EMBL/GenBank/DDBJ whole genome shotgun (WGS) entry which is preliminary data.</text>
</comment>
<keyword evidence="1" id="KW-0812">Transmembrane</keyword>